<sequence length="567" mass="64711">MVLSEADLSRISDLKVLAAFIKRPDRTDDFTFYRNEVDVETPHCDELLDEVDERLVRRLVELVYAGIYNAGQIERFDNLEHAMLALWSQQWPALRRRFSFRTAPLSPAKQSRRSGYEVELADTIPSLDLNRKEWWNNIAYLVSRDIVNGGTTPFRRFLWRYGADTSGEKEDLLFLARIYQMLSVAWDGSTNAAALITEIGKTFPEYQSAQLLKSDLTQLTDADYSLLPKFDQLDVALGIQSSRHASSFPSLGRVRQDTITQWLTNRRTELAKLLTTLRNDQSDFAASVFEHVATAKDQAFMWQLLEVSEKAFIRCVSSSPTFLDDDRIGNISDEGLVQIFETAQPKNAKPLKTLVPRLLSRSNTELISAVYSAAPKLVTAAVVDKLADELVKNWSHSSVQMNWIECVKGNSKEIVYFVAKSVETRAQLLVCRQLLSTDARKVPLHVWSSRLDHIKGDLPLSHHLDFQVFLLIQALITPDETAPVIVQDTFDDVYKALSGNRLRYRTESQLAEHLPSIGWLQNWDKCLRLQIAIVRIYKSLGLSKKKLRKITSDDDVRSQLEEIWSRA</sequence>
<protein>
    <submittedName>
        <fullName evidence="1">Uncharacterized protein</fullName>
    </submittedName>
</protein>
<keyword evidence="2" id="KW-1185">Reference proteome</keyword>
<dbReference type="Proteomes" id="UP000249299">
    <property type="component" value="Unassembled WGS sequence"/>
</dbReference>
<dbReference type="EMBL" id="NPEV01000033">
    <property type="protein sequence ID" value="RAI26276.1"/>
    <property type="molecule type" value="Genomic_DNA"/>
</dbReference>
<evidence type="ECO:0000313" key="1">
    <source>
        <dbReference type="EMBL" id="RAI26276.1"/>
    </source>
</evidence>
<evidence type="ECO:0000313" key="2">
    <source>
        <dbReference type="Proteomes" id="UP000249299"/>
    </source>
</evidence>
<comment type="caution">
    <text evidence="1">The sequence shown here is derived from an EMBL/GenBank/DDBJ whole genome shotgun (WGS) entry which is preliminary data.</text>
</comment>
<gene>
    <name evidence="1" type="ORF">CH339_14930</name>
</gene>
<dbReference type="AlphaFoldDB" id="A0A327JKV8"/>
<organism evidence="1 2">
    <name type="scientific">Rhodobium orientis</name>
    <dbReference type="NCBI Taxonomy" id="34017"/>
    <lineage>
        <taxon>Bacteria</taxon>
        <taxon>Pseudomonadati</taxon>
        <taxon>Pseudomonadota</taxon>
        <taxon>Alphaproteobacteria</taxon>
        <taxon>Hyphomicrobiales</taxon>
        <taxon>Rhodobiaceae</taxon>
        <taxon>Rhodobium</taxon>
    </lineage>
</organism>
<proteinExistence type="predicted"/>
<name>A0A327JKV8_9HYPH</name>
<accession>A0A327JKV8</accession>
<reference evidence="1 2" key="1">
    <citation type="submission" date="2017-07" db="EMBL/GenBank/DDBJ databases">
        <title>Draft Genome Sequences of Select Purple Nonsulfur Bacteria.</title>
        <authorList>
            <person name="Lasarre B."/>
            <person name="Mckinlay J.B."/>
        </authorList>
    </citation>
    <scope>NUCLEOTIDE SEQUENCE [LARGE SCALE GENOMIC DNA]</scope>
    <source>
        <strain evidence="1 2">DSM 11290</strain>
    </source>
</reference>